<dbReference type="AlphaFoldDB" id="A0A447GEE2"/>
<reference evidence="12" key="1">
    <citation type="submission" date="2018-02" db="EMBL/GenBank/DDBJ databases">
        <authorList>
            <person name="Seth-Smith MB H."/>
            <person name="Seth-Smith H."/>
        </authorList>
    </citation>
    <scope>NUCLEOTIDE SEQUENCE [LARGE SCALE GENOMIC DNA]</scope>
</reference>
<evidence type="ECO:0000256" key="1">
    <source>
        <dbReference type="ARBA" id="ARBA00009427"/>
    </source>
</evidence>
<evidence type="ECO:0000256" key="8">
    <source>
        <dbReference type="HAMAP-Rule" id="MF_00238"/>
    </source>
</evidence>
<dbReference type="InterPro" id="IPR027417">
    <property type="entry name" value="P-loop_NTPase"/>
</dbReference>
<keyword evidence="4 8" id="KW-0418">Kinase</keyword>
<keyword evidence="12" id="KW-1185">Reference proteome</keyword>
<evidence type="ECO:0000313" key="12">
    <source>
        <dbReference type="Proteomes" id="UP000269998"/>
    </source>
</evidence>
<name>A0A447GEE2_9MYCO</name>
<keyword evidence="5 8" id="KW-0067">ATP-binding</keyword>
<keyword evidence="3 8" id="KW-0547">Nucleotide-binding</keyword>
<evidence type="ECO:0000256" key="4">
    <source>
        <dbReference type="ARBA" id="ARBA00022777"/>
    </source>
</evidence>
<evidence type="ECO:0000256" key="5">
    <source>
        <dbReference type="ARBA" id="ARBA00022840"/>
    </source>
</evidence>
<dbReference type="Gene3D" id="3.40.50.300">
    <property type="entry name" value="P-loop containing nucleotide triphosphate hydrolases"/>
    <property type="match status" value="1"/>
</dbReference>
<keyword evidence="8" id="KW-0963">Cytoplasm</keyword>
<dbReference type="InterPro" id="IPR003136">
    <property type="entry name" value="Cytidylate_kin"/>
</dbReference>
<comment type="catalytic activity">
    <reaction evidence="7 8">
        <text>CMP + ATP = CDP + ADP</text>
        <dbReference type="Rhea" id="RHEA:11600"/>
        <dbReference type="ChEBI" id="CHEBI:30616"/>
        <dbReference type="ChEBI" id="CHEBI:58069"/>
        <dbReference type="ChEBI" id="CHEBI:60377"/>
        <dbReference type="ChEBI" id="CHEBI:456216"/>
        <dbReference type="EC" id="2.7.4.25"/>
    </reaction>
</comment>
<comment type="catalytic activity">
    <reaction evidence="6 8">
        <text>dCMP + ATP = dCDP + ADP</text>
        <dbReference type="Rhea" id="RHEA:25094"/>
        <dbReference type="ChEBI" id="CHEBI:30616"/>
        <dbReference type="ChEBI" id="CHEBI:57566"/>
        <dbReference type="ChEBI" id="CHEBI:58593"/>
        <dbReference type="ChEBI" id="CHEBI:456216"/>
        <dbReference type="EC" id="2.7.4.25"/>
    </reaction>
</comment>
<evidence type="ECO:0000313" key="11">
    <source>
        <dbReference type="EMBL" id="VDM88784.1"/>
    </source>
</evidence>
<dbReference type="PANTHER" id="PTHR21299">
    <property type="entry name" value="CYTIDYLATE KINASE/PANTOATE-BETA-ALANINE LIGASE"/>
    <property type="match status" value="1"/>
</dbReference>
<dbReference type="CDD" id="cd02020">
    <property type="entry name" value="CMPK"/>
    <property type="match status" value="1"/>
</dbReference>
<dbReference type="GO" id="GO:0005829">
    <property type="term" value="C:cytosol"/>
    <property type="evidence" value="ECO:0007669"/>
    <property type="project" value="TreeGrafter"/>
</dbReference>
<dbReference type="EMBL" id="LR130759">
    <property type="protein sequence ID" value="VDM88784.1"/>
    <property type="molecule type" value="Genomic_DNA"/>
</dbReference>
<evidence type="ECO:0000259" key="10">
    <source>
        <dbReference type="Pfam" id="PF02224"/>
    </source>
</evidence>
<dbReference type="GO" id="GO:0005524">
    <property type="term" value="F:ATP binding"/>
    <property type="evidence" value="ECO:0007669"/>
    <property type="project" value="UniProtKB-UniRule"/>
</dbReference>
<gene>
    <name evidence="8 11" type="primary">cmk</name>
    <name evidence="11" type="ORF">MB901379_02349</name>
</gene>
<comment type="subcellular location">
    <subcellularLocation>
        <location evidence="8">Cytoplasm</location>
    </subcellularLocation>
</comment>
<dbReference type="SUPFAM" id="SSF52540">
    <property type="entry name" value="P-loop containing nucleoside triphosphate hydrolases"/>
    <property type="match status" value="1"/>
</dbReference>
<feature type="binding site" evidence="8">
    <location>
        <begin position="40"/>
        <end position="48"/>
    </location>
    <ligand>
        <name>ATP</name>
        <dbReference type="ChEBI" id="CHEBI:30616"/>
    </ligand>
</feature>
<dbReference type="InterPro" id="IPR011994">
    <property type="entry name" value="Cytidylate_kinase_dom"/>
</dbReference>
<dbReference type="HAMAP" id="MF_00238">
    <property type="entry name" value="Cytidyl_kinase_type1"/>
    <property type="match status" value="1"/>
</dbReference>
<feature type="domain" description="Cytidylate kinase" evidence="10">
    <location>
        <begin position="36"/>
        <end position="250"/>
    </location>
</feature>
<evidence type="ECO:0000256" key="9">
    <source>
        <dbReference type="SAM" id="MobiDB-lite"/>
    </source>
</evidence>
<dbReference type="GO" id="GO:0036430">
    <property type="term" value="F:CMP kinase activity"/>
    <property type="evidence" value="ECO:0007669"/>
    <property type="project" value="RHEA"/>
</dbReference>
<dbReference type="GO" id="GO:0015949">
    <property type="term" value="P:nucleobase-containing small molecule interconversion"/>
    <property type="evidence" value="ECO:0007669"/>
    <property type="project" value="TreeGrafter"/>
</dbReference>
<dbReference type="EC" id="2.7.4.25" evidence="8"/>
<evidence type="ECO:0000256" key="3">
    <source>
        <dbReference type="ARBA" id="ARBA00022741"/>
    </source>
</evidence>
<feature type="region of interest" description="Disordered" evidence="9">
    <location>
        <begin position="1"/>
        <end position="27"/>
    </location>
</feature>
<protein>
    <recommendedName>
        <fullName evidence="8">Cytidylate kinase</fullName>
        <shortName evidence="8">CK</shortName>
        <ecNumber evidence="8">2.7.4.25</ecNumber>
    </recommendedName>
    <alternativeName>
        <fullName evidence="8">Cytidine monophosphate kinase</fullName>
        <shortName evidence="8">CMP kinase</shortName>
    </alternativeName>
</protein>
<accession>A0A447GEE2</accession>
<organism evidence="11 12">
    <name type="scientific">Mycobacterium basiliense</name>
    <dbReference type="NCBI Taxonomy" id="2094119"/>
    <lineage>
        <taxon>Bacteria</taxon>
        <taxon>Bacillati</taxon>
        <taxon>Actinomycetota</taxon>
        <taxon>Actinomycetes</taxon>
        <taxon>Mycobacteriales</taxon>
        <taxon>Mycobacteriaceae</taxon>
        <taxon>Mycobacterium</taxon>
    </lineage>
</organism>
<evidence type="ECO:0000256" key="7">
    <source>
        <dbReference type="ARBA" id="ARBA00048478"/>
    </source>
</evidence>
<evidence type="ECO:0000256" key="2">
    <source>
        <dbReference type="ARBA" id="ARBA00022679"/>
    </source>
</evidence>
<keyword evidence="2 8" id="KW-0808">Transferase</keyword>
<dbReference type="GO" id="GO:0006220">
    <property type="term" value="P:pyrimidine nucleotide metabolic process"/>
    <property type="evidence" value="ECO:0007669"/>
    <property type="project" value="UniProtKB-UniRule"/>
</dbReference>
<dbReference type="PANTHER" id="PTHR21299:SF2">
    <property type="entry name" value="CYTIDYLATE KINASE"/>
    <property type="match status" value="1"/>
</dbReference>
<dbReference type="GO" id="GO:0036431">
    <property type="term" value="F:dCMP kinase activity"/>
    <property type="evidence" value="ECO:0007669"/>
    <property type="project" value="InterPro"/>
</dbReference>
<dbReference type="Proteomes" id="UP000269998">
    <property type="component" value="Chromosome"/>
</dbReference>
<dbReference type="Pfam" id="PF02224">
    <property type="entry name" value="Cytidylate_kin"/>
    <property type="match status" value="1"/>
</dbReference>
<dbReference type="KEGG" id="mbai:MB901379_02349"/>
<feature type="compositionally biased region" description="Polar residues" evidence="9">
    <location>
        <begin position="1"/>
        <end position="11"/>
    </location>
</feature>
<comment type="similarity">
    <text evidence="1 8">Belongs to the cytidylate kinase family. Type 1 subfamily.</text>
</comment>
<proteinExistence type="inferred from homology"/>
<evidence type="ECO:0000256" key="6">
    <source>
        <dbReference type="ARBA" id="ARBA00047615"/>
    </source>
</evidence>
<sequence length="257" mass="26593">MSGASGTNDVSDGSAANHRAVSGASGTNDVSDDVVIAIDGPAGTGKSSVSKGLARGLGTRFLDTGAMYRMVTLAVLRAGVDPDDAEGVADLASAVELSVGYDPNASRFYLAGQDVSSEIRGDAVTRAVSAVSAVPAVRTRLVDLQRAMARGPGSIVVEGRDIGTVVFPDAPVKIFLTASAETRARRRNTQNIAAGLVDDYDSVLADVRRRDHLDSTRAVSPLRAAADAIVVDTSEMTEAEVIAHLQDLVTQRSGAVR</sequence>
<dbReference type="NCBIfam" id="TIGR00017">
    <property type="entry name" value="cmk"/>
    <property type="match status" value="1"/>
</dbReference>